<dbReference type="RefSeq" id="WP_372504829.1">
    <property type="nucleotide sequence ID" value="NZ_JAMCCK010000088.1"/>
</dbReference>
<dbReference type="EC" id="4.2.3.124" evidence="7"/>
<sequence>MHTPATSYRLAVDADDGTFTVTARQTATYRIHLAQGLITGAFSDHLRALAERLEVSQIVLAIDTAAAEHHRGVIGAVARTGLPLGVVPVAAASPGSLPDGLSSLVRAPRQRPPLLLGVGSDVVCTMVRTAAARHLPGLPYALVPTTVQAQIVAGTDSNPGVGHAQDQRHGAYPHHHPAAVYIDPALTSALPPRDVRAGLADAIKLALIINPLLFHLLEKAANPLPAGPAVAAIVEQAVASRLMLLALEPERQLL</sequence>
<dbReference type="EMBL" id="JAMCCK010000088">
    <property type="protein sequence ID" value="MCL3998882.1"/>
    <property type="molecule type" value="Genomic_DNA"/>
</dbReference>
<accession>A0ABT0P573</accession>
<dbReference type="Proteomes" id="UP001202052">
    <property type="component" value="Unassembled WGS sequence"/>
</dbReference>
<evidence type="ECO:0000256" key="4">
    <source>
        <dbReference type="ARBA" id="ARBA00037594"/>
    </source>
</evidence>
<keyword evidence="1" id="KW-0479">Metal-binding</keyword>
<dbReference type="InterPro" id="IPR030960">
    <property type="entry name" value="DHQS/DOIS_N"/>
</dbReference>
<feature type="domain" description="3-dehydroquinate synthase N-terminal" evidence="9">
    <location>
        <begin position="103"/>
        <end position="196"/>
    </location>
</feature>
<dbReference type="Gene3D" id="3.40.50.1970">
    <property type="match status" value="1"/>
</dbReference>
<dbReference type="PANTHER" id="PTHR43622">
    <property type="entry name" value="3-DEHYDROQUINATE SYNTHASE"/>
    <property type="match status" value="1"/>
</dbReference>
<evidence type="ECO:0000256" key="6">
    <source>
        <dbReference type="ARBA" id="ARBA00038469"/>
    </source>
</evidence>
<evidence type="ECO:0000256" key="2">
    <source>
        <dbReference type="ARBA" id="ARBA00023027"/>
    </source>
</evidence>
<evidence type="ECO:0000313" key="11">
    <source>
        <dbReference type="Proteomes" id="UP001202052"/>
    </source>
</evidence>
<reference evidence="10 11" key="1">
    <citation type="submission" date="2022-05" db="EMBL/GenBank/DDBJ databases">
        <title>Genome Resource of Streptomyces lavenduligriseus GA1-1, a Strain with Broad-Spectrum Antifungal Activity against Phytopathogenic Fungi.</title>
        <authorList>
            <person name="Qi D."/>
        </authorList>
    </citation>
    <scope>NUCLEOTIDE SEQUENCE [LARGE SCALE GENOMIC DNA]</scope>
    <source>
        <strain evidence="10 11">GA1-1</strain>
    </source>
</reference>
<protein>
    <recommendedName>
        <fullName evidence="8">2-deoxy-scyllo-inosose synthase</fullName>
        <ecNumber evidence="7">4.2.3.124</ecNumber>
    </recommendedName>
</protein>
<evidence type="ECO:0000256" key="3">
    <source>
        <dbReference type="ARBA" id="ARBA00035757"/>
    </source>
</evidence>
<evidence type="ECO:0000256" key="7">
    <source>
        <dbReference type="ARBA" id="ARBA00039146"/>
    </source>
</evidence>
<comment type="function">
    <text evidence="4">Catalyzes the intramolecular carbocycle formation from D-glucose-6-phosphate to 2-deoxy-scyllo-inosose (DOI).</text>
</comment>
<gene>
    <name evidence="10" type="ORF">M4438_36230</name>
</gene>
<name>A0ABT0P573_9ACTN</name>
<organism evidence="10 11">
    <name type="scientific">Streptomyces lavenduligriseus</name>
    <dbReference type="NCBI Taxonomy" id="67315"/>
    <lineage>
        <taxon>Bacteria</taxon>
        <taxon>Bacillati</taxon>
        <taxon>Actinomycetota</taxon>
        <taxon>Actinomycetes</taxon>
        <taxon>Kitasatosporales</taxon>
        <taxon>Streptomycetaceae</taxon>
        <taxon>Streptomyces</taxon>
    </lineage>
</organism>
<evidence type="ECO:0000313" key="10">
    <source>
        <dbReference type="EMBL" id="MCL3998882.1"/>
    </source>
</evidence>
<keyword evidence="2" id="KW-0520">NAD</keyword>
<dbReference type="SUPFAM" id="SSF56796">
    <property type="entry name" value="Dehydroquinate synthase-like"/>
    <property type="match status" value="1"/>
</dbReference>
<comment type="catalytic activity">
    <reaction evidence="3">
        <text>D-glucose 6-phosphate = 2-deoxy-L-scyllo-inosose + phosphate</text>
        <dbReference type="Rhea" id="RHEA:33071"/>
        <dbReference type="ChEBI" id="CHEBI:43474"/>
        <dbReference type="ChEBI" id="CHEBI:61548"/>
        <dbReference type="ChEBI" id="CHEBI:64796"/>
        <dbReference type="EC" id="4.2.3.124"/>
    </reaction>
</comment>
<dbReference type="Pfam" id="PF01761">
    <property type="entry name" value="DHQ_synthase"/>
    <property type="match status" value="1"/>
</dbReference>
<keyword evidence="11" id="KW-1185">Reference proteome</keyword>
<comment type="caution">
    <text evidence="10">The sequence shown here is derived from an EMBL/GenBank/DDBJ whole genome shotgun (WGS) entry which is preliminary data.</text>
</comment>
<comment type="pathway">
    <text evidence="5">Metabolic intermediate biosynthesis; 2-deoxystreptamine biosynthesis; 2-deoxystreptamine from D-glucose 6-phosphate: step 1/4.</text>
</comment>
<evidence type="ECO:0000259" key="9">
    <source>
        <dbReference type="Pfam" id="PF01761"/>
    </source>
</evidence>
<proteinExistence type="inferred from homology"/>
<evidence type="ECO:0000256" key="1">
    <source>
        <dbReference type="ARBA" id="ARBA00022723"/>
    </source>
</evidence>
<dbReference type="Gene3D" id="1.20.1090.10">
    <property type="entry name" value="Dehydroquinate synthase-like - alpha domain"/>
    <property type="match status" value="1"/>
</dbReference>
<evidence type="ECO:0000256" key="5">
    <source>
        <dbReference type="ARBA" id="ARBA00037923"/>
    </source>
</evidence>
<dbReference type="InterPro" id="IPR050071">
    <property type="entry name" value="Dehydroquinate_synthase"/>
</dbReference>
<dbReference type="PANTHER" id="PTHR43622:SF1">
    <property type="entry name" value="3-DEHYDROQUINATE SYNTHASE"/>
    <property type="match status" value="1"/>
</dbReference>
<comment type="similarity">
    <text evidence="6">Belongs to the sugar phosphate cyclases superfamily. DOI synthase family.</text>
</comment>
<evidence type="ECO:0000256" key="8">
    <source>
        <dbReference type="ARBA" id="ARBA00040375"/>
    </source>
</evidence>
<feature type="non-terminal residue" evidence="10">
    <location>
        <position position="254"/>
    </location>
</feature>